<dbReference type="EMBL" id="JACIDO010000001">
    <property type="protein sequence ID" value="MBB3934079.1"/>
    <property type="molecule type" value="Genomic_DNA"/>
</dbReference>
<keyword evidence="2" id="KW-0012">Acyltransferase</keyword>
<keyword evidence="3" id="KW-1185">Reference proteome</keyword>
<gene>
    <name evidence="2" type="ORF">GGR05_000190</name>
</gene>
<dbReference type="Gene3D" id="3.40.630.30">
    <property type="match status" value="1"/>
</dbReference>
<dbReference type="AlphaFoldDB" id="A0A7W6FSF2"/>
<evidence type="ECO:0000313" key="3">
    <source>
        <dbReference type="Proteomes" id="UP000531216"/>
    </source>
</evidence>
<dbReference type="PROSITE" id="PS51186">
    <property type="entry name" value="GNAT"/>
    <property type="match status" value="1"/>
</dbReference>
<organism evidence="2 3">
    <name type="scientific">Aureimonas phyllosphaerae</name>
    <dbReference type="NCBI Taxonomy" id="1166078"/>
    <lineage>
        <taxon>Bacteria</taxon>
        <taxon>Pseudomonadati</taxon>
        <taxon>Pseudomonadota</taxon>
        <taxon>Alphaproteobacteria</taxon>
        <taxon>Hyphomicrobiales</taxon>
        <taxon>Aurantimonadaceae</taxon>
        <taxon>Aureimonas</taxon>
    </lineage>
</organism>
<reference evidence="2 3" key="1">
    <citation type="submission" date="2020-08" db="EMBL/GenBank/DDBJ databases">
        <title>Genomic Encyclopedia of Type Strains, Phase IV (KMG-IV): sequencing the most valuable type-strain genomes for metagenomic binning, comparative biology and taxonomic classification.</title>
        <authorList>
            <person name="Goeker M."/>
        </authorList>
    </citation>
    <scope>NUCLEOTIDE SEQUENCE [LARGE SCALE GENOMIC DNA]</scope>
    <source>
        <strain evidence="2 3">DSM 25024</strain>
    </source>
</reference>
<proteinExistence type="predicted"/>
<keyword evidence="2" id="KW-0808">Transferase</keyword>
<dbReference type="GO" id="GO:0016747">
    <property type="term" value="F:acyltransferase activity, transferring groups other than amino-acyl groups"/>
    <property type="evidence" value="ECO:0007669"/>
    <property type="project" value="InterPro"/>
</dbReference>
<dbReference type="Proteomes" id="UP000531216">
    <property type="component" value="Unassembled WGS sequence"/>
</dbReference>
<evidence type="ECO:0000313" key="2">
    <source>
        <dbReference type="EMBL" id="MBB3934079.1"/>
    </source>
</evidence>
<name>A0A7W6FSF2_9HYPH</name>
<feature type="domain" description="N-acetyltransferase" evidence="1">
    <location>
        <begin position="8"/>
        <end position="146"/>
    </location>
</feature>
<accession>A0A7W6FSF2</accession>
<evidence type="ECO:0000259" key="1">
    <source>
        <dbReference type="PROSITE" id="PS51186"/>
    </source>
</evidence>
<dbReference type="SUPFAM" id="SSF55729">
    <property type="entry name" value="Acyl-CoA N-acyltransferases (Nat)"/>
    <property type="match status" value="1"/>
</dbReference>
<dbReference type="Pfam" id="PF00583">
    <property type="entry name" value="Acetyltransf_1"/>
    <property type="match status" value="1"/>
</dbReference>
<protein>
    <submittedName>
        <fullName evidence="2">Putative acetyltransferase</fullName>
        <ecNumber evidence="2">2.3.1.-</ecNumber>
    </submittedName>
</protein>
<dbReference type="RefSeq" id="WP_175526789.1">
    <property type="nucleotide sequence ID" value="NZ_FOOA01000004.1"/>
</dbReference>
<dbReference type="InterPro" id="IPR016181">
    <property type="entry name" value="Acyl_CoA_acyltransferase"/>
</dbReference>
<comment type="caution">
    <text evidence="2">The sequence shown here is derived from an EMBL/GenBank/DDBJ whole genome shotgun (WGS) entry which is preliminary data.</text>
</comment>
<dbReference type="InterPro" id="IPR000182">
    <property type="entry name" value="GNAT_dom"/>
</dbReference>
<dbReference type="EC" id="2.3.1.-" evidence="2"/>
<dbReference type="CDD" id="cd04301">
    <property type="entry name" value="NAT_SF"/>
    <property type="match status" value="1"/>
</dbReference>
<sequence length="172" mass="18279">MADGVRDIVLREMAPDELILIETIHATAFGRDEEARLPHAIISAGHDVISVVAVDGDYFVGHALFTALEGAEKALALGPVAIVPDRQGEGIGARLVRHGLDLAQQRGWRSVFVLGDPAFYGRLGFRANLAKGAIVPWAGPNFQALELVPGALAGWAGMLVYPDAFGANDEQD</sequence>